<dbReference type="InterPro" id="IPR045851">
    <property type="entry name" value="AMP-bd_C_sf"/>
</dbReference>
<dbReference type="Gene3D" id="3.40.50.12780">
    <property type="entry name" value="N-terminal domain of ligase-like"/>
    <property type="match status" value="1"/>
</dbReference>
<accession>A0AA38XRT7</accession>
<dbReference type="PANTHER" id="PTHR24096">
    <property type="entry name" value="LONG-CHAIN-FATTY-ACID--COA LIGASE"/>
    <property type="match status" value="1"/>
</dbReference>
<organism evidence="5 6">
    <name type="scientific">Knufia peltigerae</name>
    <dbReference type="NCBI Taxonomy" id="1002370"/>
    <lineage>
        <taxon>Eukaryota</taxon>
        <taxon>Fungi</taxon>
        <taxon>Dikarya</taxon>
        <taxon>Ascomycota</taxon>
        <taxon>Pezizomycotina</taxon>
        <taxon>Eurotiomycetes</taxon>
        <taxon>Chaetothyriomycetidae</taxon>
        <taxon>Chaetothyriales</taxon>
        <taxon>Trichomeriaceae</taxon>
        <taxon>Knufia</taxon>
    </lineage>
</organism>
<keyword evidence="2" id="KW-0436">Ligase</keyword>
<dbReference type="AlphaFoldDB" id="A0AA38XRT7"/>
<comment type="similarity">
    <text evidence="1">Belongs to the ATP-dependent AMP-binding enzyme family.</text>
</comment>
<dbReference type="InterPro" id="IPR020845">
    <property type="entry name" value="AMP-binding_CS"/>
</dbReference>
<reference evidence="5" key="1">
    <citation type="submission" date="2022-10" db="EMBL/GenBank/DDBJ databases">
        <title>Culturing micro-colonial fungi from biological soil crusts in the Mojave desert and describing Neophaeococcomyces mojavensis, and introducing the new genera and species Taxawa tesnikishii.</title>
        <authorList>
            <person name="Kurbessoian T."/>
            <person name="Stajich J.E."/>
        </authorList>
    </citation>
    <scope>NUCLEOTIDE SEQUENCE</scope>
    <source>
        <strain evidence="5">TK_35</strain>
    </source>
</reference>
<dbReference type="EMBL" id="JAPDRN010000134">
    <property type="protein sequence ID" value="KAJ9619109.1"/>
    <property type="molecule type" value="Genomic_DNA"/>
</dbReference>
<dbReference type="InterPro" id="IPR000873">
    <property type="entry name" value="AMP-dep_synth/lig_dom"/>
</dbReference>
<evidence type="ECO:0008006" key="7">
    <source>
        <dbReference type="Google" id="ProtNLM"/>
    </source>
</evidence>
<dbReference type="PROSITE" id="PS00455">
    <property type="entry name" value="AMP_BINDING"/>
    <property type="match status" value="1"/>
</dbReference>
<dbReference type="Pfam" id="PF13193">
    <property type="entry name" value="AMP-binding_C"/>
    <property type="match status" value="1"/>
</dbReference>
<name>A0AA38XRT7_9EURO</name>
<sequence length="570" mass="62283">MSPRIFRSSLPPIDPIKADLLTHLFSNPRNTPDDKPIYIDAVTGAVRTYGAIIQRTRSLAHGLRSLGVAPRDVVAVFSPNSIDYAIICYAILGCGATVSPVSAAYTAQELSSQLKTCGAKHLIAHSSLIDTAKRATATLDSPIIIIIQADGDKNSTGTPPTAEALATTCPASPLVSISPSEASERLSFMCFSSGTTGTAKGVMTTHLNIVANTQQWMVHIPEDVTGDITTVAFLPLSHIYGLVSILIMNMLVGNTTVLLPRFEPELFLSSLVKYRPETIQVVPPIMLLLAKHPHLERHDLSSLKRITSAAAPLSVELREAVERRFLKLYGTTLVARQAWGMTETSPLGAIVPIDRLDKRHTVGNVTSSMEFRVVDPETMLDVDEATKPGELWCRGPNVTPGYYRNEEATKSGFALRDPPGPNEEAKLWFRTGDVGFFDEDGFITIVDRIKEMIKYKGLQVIPSELEGKLLEHPVVEDACVVGVWVDQEATELPAGFVVVNDSARRKKGRDNQETIDEINGWLNARVANHKKLRGGLFIVDAIPKSPSGKILRRQLKDMLVKKVKKSGSKL</sequence>
<proteinExistence type="inferred from homology"/>
<evidence type="ECO:0000256" key="2">
    <source>
        <dbReference type="ARBA" id="ARBA00022598"/>
    </source>
</evidence>
<keyword evidence="6" id="KW-1185">Reference proteome</keyword>
<evidence type="ECO:0000313" key="6">
    <source>
        <dbReference type="Proteomes" id="UP001172681"/>
    </source>
</evidence>
<dbReference type="InterPro" id="IPR025110">
    <property type="entry name" value="AMP-bd_C"/>
</dbReference>
<evidence type="ECO:0000259" key="3">
    <source>
        <dbReference type="Pfam" id="PF00501"/>
    </source>
</evidence>
<evidence type="ECO:0000313" key="5">
    <source>
        <dbReference type="EMBL" id="KAJ9619109.1"/>
    </source>
</evidence>
<evidence type="ECO:0000256" key="1">
    <source>
        <dbReference type="ARBA" id="ARBA00006432"/>
    </source>
</evidence>
<feature type="domain" description="AMP-dependent synthetase/ligase" evidence="3">
    <location>
        <begin position="27"/>
        <end position="403"/>
    </location>
</feature>
<dbReference type="GO" id="GO:0016405">
    <property type="term" value="F:CoA-ligase activity"/>
    <property type="evidence" value="ECO:0007669"/>
    <property type="project" value="TreeGrafter"/>
</dbReference>
<dbReference type="Gene3D" id="3.30.300.30">
    <property type="match status" value="1"/>
</dbReference>
<comment type="caution">
    <text evidence="5">The sequence shown here is derived from an EMBL/GenBank/DDBJ whole genome shotgun (WGS) entry which is preliminary data.</text>
</comment>
<dbReference type="PANTHER" id="PTHR24096:SF149">
    <property type="entry name" value="AMP-BINDING DOMAIN-CONTAINING PROTEIN-RELATED"/>
    <property type="match status" value="1"/>
</dbReference>
<dbReference type="CDD" id="cd05911">
    <property type="entry name" value="Firefly_Luc_like"/>
    <property type="match status" value="1"/>
</dbReference>
<dbReference type="InterPro" id="IPR042099">
    <property type="entry name" value="ANL_N_sf"/>
</dbReference>
<evidence type="ECO:0000259" key="4">
    <source>
        <dbReference type="Pfam" id="PF13193"/>
    </source>
</evidence>
<protein>
    <recommendedName>
        <fullName evidence="7">4-coumarate--CoA ligase</fullName>
    </recommendedName>
</protein>
<dbReference type="Proteomes" id="UP001172681">
    <property type="component" value="Unassembled WGS sequence"/>
</dbReference>
<feature type="domain" description="AMP-binding enzyme C-terminal" evidence="4">
    <location>
        <begin position="464"/>
        <end position="549"/>
    </location>
</feature>
<dbReference type="Pfam" id="PF00501">
    <property type="entry name" value="AMP-binding"/>
    <property type="match status" value="1"/>
</dbReference>
<dbReference type="SUPFAM" id="SSF56801">
    <property type="entry name" value="Acetyl-CoA synthetase-like"/>
    <property type="match status" value="1"/>
</dbReference>
<gene>
    <name evidence="5" type="ORF">H2204_012756</name>
</gene>